<accession>A0AAD7WK96</accession>
<dbReference type="Proteomes" id="UP001221898">
    <property type="component" value="Unassembled WGS sequence"/>
</dbReference>
<dbReference type="AlphaFoldDB" id="A0AAD7WK96"/>
<dbReference type="EMBL" id="JAINUG010000085">
    <property type="protein sequence ID" value="KAJ8399119.1"/>
    <property type="molecule type" value="Genomic_DNA"/>
</dbReference>
<reference evidence="1" key="1">
    <citation type="journal article" date="2023" name="Science">
        <title>Genome structures resolve the early diversification of teleost fishes.</title>
        <authorList>
            <person name="Parey E."/>
            <person name="Louis A."/>
            <person name="Montfort J."/>
            <person name="Bouchez O."/>
            <person name="Roques C."/>
            <person name="Iampietro C."/>
            <person name="Lluch J."/>
            <person name="Castinel A."/>
            <person name="Donnadieu C."/>
            <person name="Desvignes T."/>
            <person name="Floi Bucao C."/>
            <person name="Jouanno E."/>
            <person name="Wen M."/>
            <person name="Mejri S."/>
            <person name="Dirks R."/>
            <person name="Jansen H."/>
            <person name="Henkel C."/>
            <person name="Chen W.J."/>
            <person name="Zahm M."/>
            <person name="Cabau C."/>
            <person name="Klopp C."/>
            <person name="Thompson A.W."/>
            <person name="Robinson-Rechavi M."/>
            <person name="Braasch I."/>
            <person name="Lecointre G."/>
            <person name="Bobe J."/>
            <person name="Postlethwait J.H."/>
            <person name="Berthelot C."/>
            <person name="Roest Crollius H."/>
            <person name="Guiguen Y."/>
        </authorList>
    </citation>
    <scope>NUCLEOTIDE SEQUENCE</scope>
    <source>
        <strain evidence="1">NC1722</strain>
    </source>
</reference>
<comment type="caution">
    <text evidence="1">The sequence shown here is derived from an EMBL/GenBank/DDBJ whole genome shotgun (WGS) entry which is preliminary data.</text>
</comment>
<organism evidence="1 2">
    <name type="scientific">Aldrovandia affinis</name>
    <dbReference type="NCBI Taxonomy" id="143900"/>
    <lineage>
        <taxon>Eukaryota</taxon>
        <taxon>Metazoa</taxon>
        <taxon>Chordata</taxon>
        <taxon>Craniata</taxon>
        <taxon>Vertebrata</taxon>
        <taxon>Euteleostomi</taxon>
        <taxon>Actinopterygii</taxon>
        <taxon>Neopterygii</taxon>
        <taxon>Teleostei</taxon>
        <taxon>Notacanthiformes</taxon>
        <taxon>Halosauridae</taxon>
        <taxon>Aldrovandia</taxon>
    </lineage>
</organism>
<evidence type="ECO:0000313" key="2">
    <source>
        <dbReference type="Proteomes" id="UP001221898"/>
    </source>
</evidence>
<sequence length="90" mass="9817">MSPRGRYVGEAVVLVSNVSPAVRRPCMLQDARPSPGMSTALIDFQPEPISAAEGTSPRIIHPPDSCGSWRLRRRAEPGISEFLTPEIPCF</sequence>
<protein>
    <submittedName>
        <fullName evidence="1">Uncharacterized protein</fullName>
    </submittedName>
</protein>
<proteinExistence type="predicted"/>
<name>A0AAD7WK96_9TELE</name>
<evidence type="ECO:0000313" key="1">
    <source>
        <dbReference type="EMBL" id="KAJ8399119.1"/>
    </source>
</evidence>
<gene>
    <name evidence="1" type="ORF">AAFF_G00414980</name>
</gene>
<keyword evidence="2" id="KW-1185">Reference proteome</keyword>